<name>A0A7G2ISS2_CITFR</name>
<evidence type="ECO:0000313" key="2">
    <source>
        <dbReference type="EMBL" id="CDL40187.1"/>
    </source>
</evidence>
<sequence length="51" mass="5830">MGHEDARMVYEVYSKWIGDMNQDQVNMLNNQMPTALPPGRPHGQGSMRKVI</sequence>
<reference evidence="2 3" key="1">
    <citation type="submission" date="2013-10" db="EMBL/GenBank/DDBJ databases">
        <title>Antibiotic resistance diversity of beta-lactamase producers in the General Hospital Vienna.</title>
        <authorList>
            <person name="Barisic I."/>
            <person name="Mitteregger D."/>
            <person name="Hirschl A.M."/>
            <person name="Noehammer C."/>
            <person name="Wiesinger-Mayr H."/>
        </authorList>
    </citation>
    <scope>NUCLEOTIDE SEQUENCE [LARGE SCALE GENOMIC DNA]</scope>
    <source>
        <strain evidence="2 3">ISC11</strain>
    </source>
</reference>
<proteinExistence type="predicted"/>
<dbReference type="AlphaFoldDB" id="A0A7G2ISS2"/>
<dbReference type="Proteomes" id="UP000019194">
    <property type="component" value="Unassembled WGS sequence"/>
</dbReference>
<comment type="caution">
    <text evidence="2">The sequence shown here is derived from an EMBL/GenBank/DDBJ whole genome shotgun (WGS) entry which is preliminary data.</text>
</comment>
<dbReference type="EMBL" id="CBWP010000071">
    <property type="protein sequence ID" value="CDL40187.1"/>
    <property type="molecule type" value="Genomic_DNA"/>
</dbReference>
<organism evidence="2 3">
    <name type="scientific">Citrobacter freundii</name>
    <dbReference type="NCBI Taxonomy" id="546"/>
    <lineage>
        <taxon>Bacteria</taxon>
        <taxon>Pseudomonadati</taxon>
        <taxon>Pseudomonadota</taxon>
        <taxon>Gammaproteobacteria</taxon>
        <taxon>Enterobacterales</taxon>
        <taxon>Enterobacteriaceae</taxon>
        <taxon>Citrobacter</taxon>
        <taxon>Citrobacter freundii complex</taxon>
    </lineage>
</organism>
<protein>
    <submittedName>
        <fullName evidence="2">Phage integrase</fullName>
    </submittedName>
</protein>
<evidence type="ECO:0000256" key="1">
    <source>
        <dbReference type="SAM" id="MobiDB-lite"/>
    </source>
</evidence>
<feature type="region of interest" description="Disordered" evidence="1">
    <location>
        <begin position="30"/>
        <end position="51"/>
    </location>
</feature>
<evidence type="ECO:0000313" key="3">
    <source>
        <dbReference type="Proteomes" id="UP000019194"/>
    </source>
</evidence>
<accession>A0A7G2ISS2</accession>